<dbReference type="InterPro" id="IPR004175">
    <property type="entry name" value="RNA_CPDase"/>
</dbReference>
<feature type="domain" description="Phosphoesterase HXTX" evidence="3">
    <location>
        <begin position="17"/>
        <end position="93"/>
    </location>
</feature>
<keyword evidence="1 2" id="KW-0378">Hydrolase</keyword>
<feature type="short sequence motif" description="HXTX 2" evidence="2">
    <location>
        <begin position="131"/>
        <end position="134"/>
    </location>
</feature>
<feature type="active site" description="Proton acceptor" evidence="2">
    <location>
        <position position="131"/>
    </location>
</feature>
<accession>A0A423K7M9</accession>
<comment type="caution">
    <text evidence="4">The sequence shown here is derived from an EMBL/GenBank/DDBJ whole genome shotgun (WGS) entry which is preliminary data.</text>
</comment>
<name>A0A423K7M9_9PSED</name>
<dbReference type="STRING" id="104087.PFAS1_28405"/>
<proteinExistence type="inferred from homology"/>
<organism evidence="4 5">
    <name type="scientific">Pseudomonas frederiksbergensis</name>
    <dbReference type="NCBI Taxonomy" id="104087"/>
    <lineage>
        <taxon>Bacteria</taxon>
        <taxon>Pseudomonadati</taxon>
        <taxon>Pseudomonadota</taxon>
        <taxon>Gammaproteobacteria</taxon>
        <taxon>Pseudomonadales</taxon>
        <taxon>Pseudomonadaceae</taxon>
        <taxon>Pseudomonas</taxon>
    </lineage>
</organism>
<reference evidence="4 5" key="1">
    <citation type="submission" date="2016-10" db="EMBL/GenBank/DDBJ databases">
        <title>Comparative genome analysis of multiple Pseudomonas spp. focuses on biocontrol and plant growth promoting traits.</title>
        <authorList>
            <person name="Tao X.-Y."/>
            <person name="Taylor C.G."/>
        </authorList>
    </citation>
    <scope>NUCLEOTIDE SEQUENCE [LARGE SCALE GENOMIC DNA]</scope>
    <source>
        <strain evidence="4 5">39A2</strain>
    </source>
</reference>
<dbReference type="HAMAP" id="MF_01940">
    <property type="entry name" value="RNA_CPDase"/>
    <property type="match status" value="1"/>
</dbReference>
<dbReference type="InterPro" id="IPR014051">
    <property type="entry name" value="Phosphoesterase_HXTX"/>
</dbReference>
<dbReference type="Gene3D" id="3.90.1140.10">
    <property type="entry name" value="Cyclic phosphodiesterase"/>
    <property type="match status" value="1"/>
</dbReference>
<gene>
    <name evidence="4" type="ORF">BK665_25900</name>
</gene>
<evidence type="ECO:0000313" key="4">
    <source>
        <dbReference type="EMBL" id="RON47786.1"/>
    </source>
</evidence>
<sequence>MSDESHEPLKRLFFALDCAPEQRRAIAQWRRALQLRSGRSVPAENFHLTLMFLGAVSVAQIADICTAAAQVRVPGVALRVVLDRVEVWRRHGVMVLATEQASPELLRLVYGLEQAMLPFGFEDSPKEFRPHLTLMRDYRLPVPESSTPPEFILRAEHFTLFESHKGHYRALAEWPLRSPDQKKAPEGA</sequence>
<dbReference type="NCBIfam" id="TIGR02258">
    <property type="entry name" value="2_5_ligase"/>
    <property type="match status" value="1"/>
</dbReference>
<evidence type="ECO:0000256" key="1">
    <source>
        <dbReference type="ARBA" id="ARBA00022801"/>
    </source>
</evidence>
<dbReference type="AlphaFoldDB" id="A0A423K7M9"/>
<evidence type="ECO:0000256" key="2">
    <source>
        <dbReference type="HAMAP-Rule" id="MF_01940"/>
    </source>
</evidence>
<feature type="short sequence motif" description="HXTX 1" evidence="2">
    <location>
        <begin position="47"/>
        <end position="50"/>
    </location>
</feature>
<dbReference type="EMBL" id="MOBP01000021">
    <property type="protein sequence ID" value="RON47786.1"/>
    <property type="molecule type" value="Genomic_DNA"/>
</dbReference>
<dbReference type="GO" id="GO:0004113">
    <property type="term" value="F:2',3'-cyclic-nucleotide 3'-phosphodiesterase activity"/>
    <property type="evidence" value="ECO:0007669"/>
    <property type="project" value="InterPro"/>
</dbReference>
<dbReference type="PANTHER" id="PTHR35561">
    <property type="entry name" value="RNA 2',3'-CYCLIC PHOSPHODIESTERASE"/>
    <property type="match status" value="1"/>
</dbReference>
<comment type="similarity">
    <text evidence="2">Belongs to the 2H phosphoesterase superfamily. ThpR family.</text>
</comment>
<dbReference type="GO" id="GO:0016874">
    <property type="term" value="F:ligase activity"/>
    <property type="evidence" value="ECO:0007669"/>
    <property type="project" value="UniProtKB-KW"/>
</dbReference>
<dbReference type="InterPro" id="IPR009097">
    <property type="entry name" value="Cyclic_Pdiesterase"/>
</dbReference>
<dbReference type="SUPFAM" id="SSF55144">
    <property type="entry name" value="LigT-like"/>
    <property type="match status" value="1"/>
</dbReference>
<dbReference type="Pfam" id="PF02834">
    <property type="entry name" value="LigT_PEase"/>
    <property type="match status" value="1"/>
</dbReference>
<evidence type="ECO:0000259" key="3">
    <source>
        <dbReference type="Pfam" id="PF02834"/>
    </source>
</evidence>
<comment type="catalytic activity">
    <reaction evidence="2">
        <text>a 3'-end 2',3'-cyclophospho-ribonucleotide-RNA + H2O = a 3'-end 2'-phospho-ribonucleotide-RNA + H(+)</text>
        <dbReference type="Rhea" id="RHEA:11828"/>
        <dbReference type="Rhea" id="RHEA-COMP:10464"/>
        <dbReference type="Rhea" id="RHEA-COMP:17353"/>
        <dbReference type="ChEBI" id="CHEBI:15377"/>
        <dbReference type="ChEBI" id="CHEBI:15378"/>
        <dbReference type="ChEBI" id="CHEBI:83064"/>
        <dbReference type="ChEBI" id="CHEBI:173113"/>
        <dbReference type="EC" id="3.1.4.58"/>
    </reaction>
</comment>
<dbReference type="Proteomes" id="UP000283627">
    <property type="component" value="Unassembled WGS sequence"/>
</dbReference>
<dbReference type="GO" id="GO:0008664">
    <property type="term" value="F:RNA 2',3'-cyclic 3'-phosphodiesterase activity"/>
    <property type="evidence" value="ECO:0007669"/>
    <property type="project" value="UniProtKB-EC"/>
</dbReference>
<feature type="active site" description="Proton donor" evidence="2">
    <location>
        <position position="47"/>
    </location>
</feature>
<keyword evidence="4" id="KW-0436">Ligase</keyword>
<protein>
    <recommendedName>
        <fullName evidence="2">RNA 2',3'-cyclic phosphodiesterase</fullName>
        <shortName evidence="2">RNA 2',3'-CPDase</shortName>
        <ecNumber evidence="2">3.1.4.58</ecNumber>
    </recommendedName>
</protein>
<comment type="function">
    <text evidence="2">Hydrolyzes RNA 2',3'-cyclic phosphodiester to an RNA 2'-phosphomonoester.</text>
</comment>
<evidence type="ECO:0000313" key="5">
    <source>
        <dbReference type="Proteomes" id="UP000283627"/>
    </source>
</evidence>
<dbReference type="PANTHER" id="PTHR35561:SF1">
    <property type="entry name" value="RNA 2',3'-CYCLIC PHOSPHODIESTERASE"/>
    <property type="match status" value="1"/>
</dbReference>
<dbReference type="EC" id="3.1.4.58" evidence="2"/>
<dbReference type="OrthoDB" id="7061261at2"/>
<dbReference type="RefSeq" id="WP_123409726.1">
    <property type="nucleotide sequence ID" value="NZ_MOBP01000021.1"/>
</dbReference>